<reference evidence="1 2" key="1">
    <citation type="submission" date="2014-12" db="EMBL/GenBank/DDBJ databases">
        <title>Complete genome sequence of Bifidobacterium longum subsp. infantis BT1.</title>
        <authorList>
            <person name="Kim J.F."/>
            <person name="Kwak M.-J."/>
        </authorList>
    </citation>
    <scope>NUCLEOTIDE SEQUENCE [LARGE SCALE GENOMIC DNA]</scope>
    <source>
        <strain evidence="1 2">BT1</strain>
    </source>
</reference>
<organism evidence="1 2">
    <name type="scientific">Bifidobacterium longum subsp. infantis</name>
    <dbReference type="NCBI Taxonomy" id="1682"/>
    <lineage>
        <taxon>Bacteria</taxon>
        <taxon>Bacillati</taxon>
        <taxon>Actinomycetota</taxon>
        <taxon>Actinomycetes</taxon>
        <taxon>Bifidobacteriales</taxon>
        <taxon>Bifidobacteriaceae</taxon>
        <taxon>Bifidobacterium</taxon>
    </lineage>
</organism>
<name>A0A0M5L3H0_BIFLI</name>
<gene>
    <name evidence="1" type="ORF">RY67_755</name>
</gene>
<evidence type="ECO:0000313" key="1">
    <source>
        <dbReference type="EMBL" id="ALE08810.1"/>
    </source>
</evidence>
<dbReference type="EMBL" id="CP010411">
    <property type="protein sequence ID" value="ALE08810.1"/>
    <property type="molecule type" value="Genomic_DNA"/>
</dbReference>
<proteinExistence type="predicted"/>
<dbReference type="Proteomes" id="UP000067206">
    <property type="component" value="Chromosome"/>
</dbReference>
<evidence type="ECO:0000313" key="2">
    <source>
        <dbReference type="Proteomes" id="UP000067206"/>
    </source>
</evidence>
<sequence length="106" mass="11409">MNAVKHILMTVCTGIVLWLMTLVGGLAWAMFSTPGSRQRTEALWGAVCFETSPSKNGVLMQFGLENMRSVLLLLLACLAACAAISLIAKACIKGHAAMCKPKRITR</sequence>
<dbReference type="PATRIC" id="fig|1682.24.peg.730"/>
<dbReference type="RefSeq" id="WP_060620375.1">
    <property type="nucleotide sequence ID" value="NZ_CP010411.1"/>
</dbReference>
<accession>A0A0M5L3H0</accession>
<dbReference type="AlphaFoldDB" id="A0A0M5L3H0"/>
<protein>
    <submittedName>
        <fullName evidence="1">Uncharacterized protein</fullName>
    </submittedName>
</protein>